<dbReference type="Gene3D" id="1.10.1220.10">
    <property type="entry name" value="Met repressor-like"/>
    <property type="match status" value="1"/>
</dbReference>
<evidence type="ECO:0000313" key="2">
    <source>
        <dbReference type="EMBL" id="GGM16239.1"/>
    </source>
</evidence>
<dbReference type="InterPro" id="IPR013321">
    <property type="entry name" value="Arc_rbn_hlx_hlx"/>
</dbReference>
<evidence type="ECO:0000256" key="1">
    <source>
        <dbReference type="SAM" id="MobiDB-lite"/>
    </source>
</evidence>
<dbReference type="AlphaFoldDB" id="A0A917TAD9"/>
<proteinExistence type="predicted"/>
<dbReference type="Proteomes" id="UP000655208">
    <property type="component" value="Unassembled WGS sequence"/>
</dbReference>
<protein>
    <submittedName>
        <fullName evidence="2">Uncharacterized protein</fullName>
    </submittedName>
</protein>
<reference evidence="2" key="2">
    <citation type="submission" date="2020-09" db="EMBL/GenBank/DDBJ databases">
        <authorList>
            <person name="Sun Q."/>
            <person name="Zhou Y."/>
        </authorList>
    </citation>
    <scope>NUCLEOTIDE SEQUENCE</scope>
    <source>
        <strain evidence="2">CGMCC 4.7308</strain>
    </source>
</reference>
<comment type="caution">
    <text evidence="2">The sequence shown here is derived from an EMBL/GenBank/DDBJ whole genome shotgun (WGS) entry which is preliminary data.</text>
</comment>
<dbReference type="InterPro" id="IPR053842">
    <property type="entry name" value="NikA-like"/>
</dbReference>
<feature type="region of interest" description="Disordered" evidence="1">
    <location>
        <begin position="56"/>
        <end position="82"/>
    </location>
</feature>
<name>A0A917TAD9_9ACTN</name>
<accession>A0A917TAD9</accession>
<keyword evidence="3" id="KW-1185">Reference proteome</keyword>
<gene>
    <name evidence="2" type="ORF">GCM10011594_40340</name>
</gene>
<dbReference type="EMBL" id="BMNA01000015">
    <property type="protein sequence ID" value="GGM16239.1"/>
    <property type="molecule type" value="Genomic_DNA"/>
</dbReference>
<dbReference type="Pfam" id="PF21983">
    <property type="entry name" value="NikA-like"/>
    <property type="match status" value="1"/>
</dbReference>
<organism evidence="2 3">
    <name type="scientific">Nakamurella endophytica</name>
    <dbReference type="NCBI Taxonomy" id="1748367"/>
    <lineage>
        <taxon>Bacteria</taxon>
        <taxon>Bacillati</taxon>
        <taxon>Actinomycetota</taxon>
        <taxon>Actinomycetes</taxon>
        <taxon>Nakamurellales</taxon>
        <taxon>Nakamurellaceae</taxon>
        <taxon>Nakamurella</taxon>
    </lineage>
</organism>
<dbReference type="GO" id="GO:0006355">
    <property type="term" value="P:regulation of DNA-templated transcription"/>
    <property type="evidence" value="ECO:0007669"/>
    <property type="project" value="InterPro"/>
</dbReference>
<reference evidence="2" key="1">
    <citation type="journal article" date="2014" name="Int. J. Syst. Evol. Microbiol.">
        <title>Complete genome sequence of Corynebacterium casei LMG S-19264T (=DSM 44701T), isolated from a smear-ripened cheese.</title>
        <authorList>
            <consortium name="US DOE Joint Genome Institute (JGI-PGF)"/>
            <person name="Walter F."/>
            <person name="Albersmeier A."/>
            <person name="Kalinowski J."/>
            <person name="Ruckert C."/>
        </authorList>
    </citation>
    <scope>NUCLEOTIDE SEQUENCE</scope>
    <source>
        <strain evidence="2">CGMCC 4.7308</strain>
    </source>
</reference>
<sequence length="82" mass="8969">MPPLGRSRSEARQRQLVMGLRVTKSEADEIRRRAQESGLTVSALLRRTVLENVKDGDGSTCHDPVIDLAPSRPSSRAKAGET</sequence>
<evidence type="ECO:0000313" key="3">
    <source>
        <dbReference type="Proteomes" id="UP000655208"/>
    </source>
</evidence>